<evidence type="ECO:0000313" key="1">
    <source>
        <dbReference type="EMBL" id="KAJ8730577.1"/>
    </source>
</evidence>
<comment type="caution">
    <text evidence="1">The sequence shown here is derived from an EMBL/GenBank/DDBJ whole genome shotgun (WGS) entry which is preliminary data.</text>
</comment>
<accession>A0ACC2R375</accession>
<gene>
    <name evidence="1" type="ORF">PYW08_001990</name>
</gene>
<sequence length="141" mass="16365">MKHLFIFLFMLVVHCCYCDAKYFETRCDLVQELRKQDFPEEKMADWVCLIDSESARHTDVVGKPNRDGSRDHGLFQINDNIWCSNTTLPGKKCHVTCAELETDDITKASICAKEIFRRQGFLAWHGWEKRCQGTLPDISDC</sequence>
<organism evidence="1 2">
    <name type="scientific">Mythimna loreyi</name>
    <dbReference type="NCBI Taxonomy" id="667449"/>
    <lineage>
        <taxon>Eukaryota</taxon>
        <taxon>Metazoa</taxon>
        <taxon>Ecdysozoa</taxon>
        <taxon>Arthropoda</taxon>
        <taxon>Hexapoda</taxon>
        <taxon>Insecta</taxon>
        <taxon>Pterygota</taxon>
        <taxon>Neoptera</taxon>
        <taxon>Endopterygota</taxon>
        <taxon>Lepidoptera</taxon>
        <taxon>Glossata</taxon>
        <taxon>Ditrysia</taxon>
        <taxon>Noctuoidea</taxon>
        <taxon>Noctuidae</taxon>
        <taxon>Noctuinae</taxon>
        <taxon>Hadenini</taxon>
        <taxon>Mythimna</taxon>
    </lineage>
</organism>
<reference evidence="1" key="1">
    <citation type="submission" date="2023-03" db="EMBL/GenBank/DDBJ databases">
        <title>Chromosome-level genomes of two armyworms, Mythimna separata and Mythimna loreyi, provide insights into the biosynthesis and reception of sex pheromones.</title>
        <authorList>
            <person name="Zhao H."/>
        </authorList>
    </citation>
    <scope>NUCLEOTIDE SEQUENCE</scope>
    <source>
        <strain evidence="1">BeijingLab</strain>
    </source>
</reference>
<name>A0ACC2R375_9NEOP</name>
<evidence type="ECO:0000313" key="2">
    <source>
        <dbReference type="Proteomes" id="UP001231649"/>
    </source>
</evidence>
<protein>
    <submittedName>
        <fullName evidence="1">Uncharacterized protein</fullName>
    </submittedName>
</protein>
<dbReference type="EMBL" id="CM056788">
    <property type="protein sequence ID" value="KAJ8730577.1"/>
    <property type="molecule type" value="Genomic_DNA"/>
</dbReference>
<dbReference type="Proteomes" id="UP001231649">
    <property type="component" value="Chromosome 12"/>
</dbReference>
<proteinExistence type="predicted"/>
<keyword evidence="2" id="KW-1185">Reference proteome</keyword>